<organism evidence="1 2">
    <name type="scientific">Paenibacillus mucilaginosus (strain KNP414)</name>
    <dbReference type="NCBI Taxonomy" id="1036673"/>
    <lineage>
        <taxon>Bacteria</taxon>
        <taxon>Bacillati</taxon>
        <taxon>Bacillota</taxon>
        <taxon>Bacilli</taxon>
        <taxon>Bacillales</taxon>
        <taxon>Paenibacillaceae</taxon>
        <taxon>Paenibacillus</taxon>
    </lineage>
</organism>
<sequence length="52" mass="5749">MEHFYHPPLDTVVRSSAGSSVRYAGPFHPIPFFSSLQILNFLKKDGTGVLVS</sequence>
<gene>
    <name evidence="1" type="ordered locus">KNP414_04304</name>
</gene>
<accession>F8FJI6</accession>
<evidence type="ECO:0000313" key="1">
    <source>
        <dbReference type="EMBL" id="AEI42836.1"/>
    </source>
</evidence>
<dbReference type="AlphaFoldDB" id="F8FJI6"/>
<protein>
    <submittedName>
        <fullName evidence="1">Uncharacterized protein</fullName>
    </submittedName>
</protein>
<reference evidence="1 2" key="2">
    <citation type="journal article" date="2013" name="Genome Announc.">
        <title>Genome Sequence of Growth-Improving Paenibacillus mucilaginosus Strain KNP414.</title>
        <authorList>
            <person name="Lu J.J."/>
            <person name="Wang J.F."/>
            <person name="Hu X.F."/>
        </authorList>
    </citation>
    <scope>NUCLEOTIDE SEQUENCE [LARGE SCALE GENOMIC DNA]</scope>
    <source>
        <strain evidence="1 2">KNP414</strain>
    </source>
</reference>
<evidence type="ECO:0000313" key="2">
    <source>
        <dbReference type="Proteomes" id="UP000006620"/>
    </source>
</evidence>
<proteinExistence type="predicted"/>
<reference evidence="2" key="1">
    <citation type="submission" date="2011-06" db="EMBL/GenBank/DDBJ databases">
        <title>Complete genome sequence of Paenibacillus mucilaginosus KNP414.</title>
        <authorList>
            <person name="Wang J."/>
            <person name="Hu S."/>
            <person name="Hu X."/>
            <person name="Zhang B."/>
            <person name="Dong D."/>
            <person name="Zhang S."/>
            <person name="Zhao K."/>
            <person name="Wu D."/>
        </authorList>
    </citation>
    <scope>NUCLEOTIDE SEQUENCE [LARGE SCALE GENOMIC DNA]</scope>
    <source>
        <strain evidence="2">KNP414</strain>
    </source>
</reference>
<dbReference type="EMBL" id="CP002869">
    <property type="protein sequence ID" value="AEI42836.1"/>
    <property type="molecule type" value="Genomic_DNA"/>
</dbReference>
<name>F8FJI6_PAEMK</name>
<dbReference type="Proteomes" id="UP000006620">
    <property type="component" value="Chromosome"/>
</dbReference>
<dbReference type="HOGENOM" id="CLU_3082648_0_0_9"/>
<dbReference type="KEGG" id="pms:KNP414_04304"/>